<keyword evidence="2" id="KW-1185">Reference proteome</keyword>
<proteinExistence type="predicted"/>
<dbReference type="Proteomes" id="UP001163603">
    <property type="component" value="Chromosome 7"/>
</dbReference>
<comment type="caution">
    <text evidence="1">The sequence shown here is derived from an EMBL/GenBank/DDBJ whole genome shotgun (WGS) entry which is preliminary data.</text>
</comment>
<dbReference type="EMBL" id="CM047742">
    <property type="protein sequence ID" value="KAJ0035479.1"/>
    <property type="molecule type" value="Genomic_DNA"/>
</dbReference>
<organism evidence="1 2">
    <name type="scientific">Pistacia integerrima</name>
    <dbReference type="NCBI Taxonomy" id="434235"/>
    <lineage>
        <taxon>Eukaryota</taxon>
        <taxon>Viridiplantae</taxon>
        <taxon>Streptophyta</taxon>
        <taxon>Embryophyta</taxon>
        <taxon>Tracheophyta</taxon>
        <taxon>Spermatophyta</taxon>
        <taxon>Magnoliopsida</taxon>
        <taxon>eudicotyledons</taxon>
        <taxon>Gunneridae</taxon>
        <taxon>Pentapetalae</taxon>
        <taxon>rosids</taxon>
        <taxon>malvids</taxon>
        <taxon>Sapindales</taxon>
        <taxon>Anacardiaceae</taxon>
        <taxon>Pistacia</taxon>
    </lineage>
</organism>
<reference evidence="2" key="1">
    <citation type="journal article" date="2023" name="G3 (Bethesda)">
        <title>Genome assembly and association tests identify interacting loci associated with vigor, precocity, and sex in interspecific pistachio rootstocks.</title>
        <authorList>
            <person name="Palmer W."/>
            <person name="Jacygrad E."/>
            <person name="Sagayaradj S."/>
            <person name="Cavanaugh K."/>
            <person name="Han R."/>
            <person name="Bertier L."/>
            <person name="Beede B."/>
            <person name="Kafkas S."/>
            <person name="Golino D."/>
            <person name="Preece J."/>
            <person name="Michelmore R."/>
        </authorList>
    </citation>
    <scope>NUCLEOTIDE SEQUENCE [LARGE SCALE GENOMIC DNA]</scope>
</reference>
<name>A0ACC0YGQ6_9ROSI</name>
<evidence type="ECO:0000313" key="2">
    <source>
        <dbReference type="Proteomes" id="UP001163603"/>
    </source>
</evidence>
<gene>
    <name evidence="1" type="ORF">Pint_25711</name>
</gene>
<accession>A0ACC0YGQ6</accession>
<protein>
    <submittedName>
        <fullName evidence="1">Uncharacterized protein</fullName>
    </submittedName>
</protein>
<evidence type="ECO:0000313" key="1">
    <source>
        <dbReference type="EMBL" id="KAJ0035479.1"/>
    </source>
</evidence>
<sequence length="303" mass="34463">MALLSKNKLKFVNGSIKAPPTTDSLFSVWERCNTIVLSWLTHSLSLSITSSILWIDKAYDVWDDLQERFSRGDIFRISYLQEEIYGFKQGDRSVTNYFTELKILWDELKNLRPLPTCTCATPCSCGVLTTFKKYQNCDYVIRFLKGFSDQFAVVKTQIMLMDPLPPINKVFSLVLQQERQMSFGVAKVFVNKVVKENSQANKSQNTRRFNSTNSQHNGDNRFCTLCGKPRQTIETCYKKHGFPPGYKSKSHNSTAHNVIVEENGTDLPMHSNASVNNQEGSGVSLTQDQYHQLLALLQSSNSE</sequence>